<sequence>LARISQYAGRLRAELVREAVAEYTKNSVH</sequence>
<evidence type="ECO:0000313" key="1">
    <source>
        <dbReference type="EMBL" id="GAH38567.1"/>
    </source>
</evidence>
<organism evidence="1">
    <name type="scientific">marine sediment metagenome</name>
    <dbReference type="NCBI Taxonomy" id="412755"/>
    <lineage>
        <taxon>unclassified sequences</taxon>
        <taxon>metagenomes</taxon>
        <taxon>ecological metagenomes</taxon>
    </lineage>
</organism>
<gene>
    <name evidence="1" type="ORF">S03H2_20621</name>
</gene>
<name>X1F0Y1_9ZZZZ</name>
<accession>X1F0Y1</accession>
<feature type="non-terminal residue" evidence="1">
    <location>
        <position position="1"/>
    </location>
</feature>
<reference evidence="1" key="1">
    <citation type="journal article" date="2014" name="Front. Microbiol.">
        <title>High frequency of phylogenetically diverse reductive dehalogenase-homologous genes in deep subseafloor sedimentary metagenomes.</title>
        <authorList>
            <person name="Kawai M."/>
            <person name="Futagami T."/>
            <person name="Toyoda A."/>
            <person name="Takaki Y."/>
            <person name="Nishi S."/>
            <person name="Hori S."/>
            <person name="Arai W."/>
            <person name="Tsubouchi T."/>
            <person name="Morono Y."/>
            <person name="Uchiyama I."/>
            <person name="Ito T."/>
            <person name="Fujiyama A."/>
            <person name="Inagaki F."/>
            <person name="Takami H."/>
        </authorList>
    </citation>
    <scope>NUCLEOTIDE SEQUENCE</scope>
    <source>
        <strain evidence="1">Expedition CK06-06</strain>
    </source>
</reference>
<dbReference type="EMBL" id="BARU01010890">
    <property type="protein sequence ID" value="GAH38567.1"/>
    <property type="molecule type" value="Genomic_DNA"/>
</dbReference>
<dbReference type="AlphaFoldDB" id="X1F0Y1"/>
<protein>
    <submittedName>
        <fullName evidence="1">Uncharacterized protein</fullName>
    </submittedName>
</protein>
<proteinExistence type="predicted"/>
<comment type="caution">
    <text evidence="1">The sequence shown here is derived from an EMBL/GenBank/DDBJ whole genome shotgun (WGS) entry which is preliminary data.</text>
</comment>